<evidence type="ECO:0000313" key="3">
    <source>
        <dbReference type="EMBL" id="MBD1373857.1"/>
    </source>
</evidence>
<sequence length="894" mass="103511">MIILTKQMEEKSEWKLLQIFQPIIEKMVVDFRNRRQEINLTIAWDTIEKDWIRYALDEIFSLACRVLVIELHAHRSLQLLEGDTPEERYTYFCNQLANPTIAKALLEDYPFLVQQVKTRIMHVLNAVFECLHRLQHDMSSIEVYFEQSFGMLEQIQPGCSDSHNHGKTVFILKFYGGDLVYKPRSGMVDLHFQGFLKLLNSFISHSFKTIRILSNSTYHWAEYISGEELTKPEDDKLYAYRFGGMLGILYLLQGTDFHYENIIAHGDQPVIVDGETLFHPHTQKKNLVDSTVYRVGLLRMDSLDSEDQLIVTNVPYWKDKGKDTMHIGRKDKTFNLEKSLPRWNGKVVSMRKKIDFIMKGFEETLQVIVQQKNDFHSYLSTFKGDPIRIIFRSTQAYSMLLEELSNPLVIREENERIKLLQKLKEALPHLHALVPYEIKSILDGDIPYFFGYPSSRNVHSTEKVTSYQLEETPLQRSYHLLHNLDESIIHKQLGYIQLAFEKRFSPNKFPQIYEGKQNKLLKMANYIGEQIMEYYSSYYHDKQWIDQDYDLNGDWKLSILGYDLYKGRSGIALYFCFLSMLMRKSNFEEFARKLLEGDPSFSTIGAFNGWGGWIYTLSQCSQVWNDLSLRKQAKQISTQIKHMIHKDQTLDVIDGTAGLTLSLKSLSNEVDAMEELEILFACGEHLFQSISLDKKMKTLHTGIAHGNSGIALALFHLGELFNQRHWLKAAKLLIAEENIFFVSDYNNWWDNRSQPYQMTHQWCVGAPGIGLSRISMFESTKDASILHDIEAAWYSTLRHSWGSNHSLCHGDFGNMDFLLEAAPIMDPTKKTINVITSQVCDRLERVGCICGTPNEVPITGLMTGLSGIGYGLLRLYEPDWIPSVNRLASYQNRC</sequence>
<keyword evidence="1" id="KW-0479">Metal-binding</keyword>
<dbReference type="AlphaFoldDB" id="A0A926NCR9"/>
<dbReference type="SUPFAM" id="SSF158745">
    <property type="entry name" value="LanC-like"/>
    <property type="match status" value="1"/>
</dbReference>
<protein>
    <submittedName>
        <fullName evidence="3">Type 2 lantipeptide synthetase LanM family protein</fullName>
    </submittedName>
</protein>
<dbReference type="PIRSF" id="PIRSF037228">
    <property type="entry name" value="Lant_mod_RumM"/>
    <property type="match status" value="1"/>
</dbReference>
<dbReference type="EMBL" id="JACXAH010000041">
    <property type="protein sequence ID" value="MBD1373857.1"/>
    <property type="molecule type" value="Genomic_DNA"/>
</dbReference>
<organism evidence="3 4">
    <name type="scientific">Polycladospora coralii</name>
    <dbReference type="NCBI Taxonomy" id="2771432"/>
    <lineage>
        <taxon>Bacteria</taxon>
        <taxon>Bacillati</taxon>
        <taxon>Bacillota</taxon>
        <taxon>Bacilli</taxon>
        <taxon>Bacillales</taxon>
        <taxon>Thermoactinomycetaceae</taxon>
        <taxon>Polycladospora</taxon>
    </lineage>
</organism>
<accession>A0A926NCR9</accession>
<keyword evidence="4" id="KW-1185">Reference proteome</keyword>
<dbReference type="Gene3D" id="1.50.10.10">
    <property type="match status" value="1"/>
</dbReference>
<comment type="caution">
    <text evidence="3">The sequence shown here is derived from an EMBL/GenBank/DDBJ whole genome shotgun (WGS) entry which is preliminary data.</text>
</comment>
<dbReference type="SMART" id="SM01260">
    <property type="entry name" value="LANC_like"/>
    <property type="match status" value="1"/>
</dbReference>
<dbReference type="InterPro" id="IPR012341">
    <property type="entry name" value="6hp_glycosidase-like_sf"/>
</dbReference>
<dbReference type="InterPro" id="IPR007822">
    <property type="entry name" value="LANC-like"/>
</dbReference>
<proteinExistence type="predicted"/>
<dbReference type="InterPro" id="IPR017146">
    <property type="entry name" value="Lanti_2_LanM"/>
</dbReference>
<evidence type="ECO:0000259" key="2">
    <source>
        <dbReference type="Pfam" id="PF13575"/>
    </source>
</evidence>
<dbReference type="PRINTS" id="PR01950">
    <property type="entry name" value="LANCSUPER"/>
</dbReference>
<dbReference type="GO" id="GO:0046872">
    <property type="term" value="F:metal ion binding"/>
    <property type="evidence" value="ECO:0007669"/>
    <property type="project" value="UniProtKB-KW"/>
</dbReference>
<dbReference type="InterPro" id="IPR025410">
    <property type="entry name" value="Lant_dehyd"/>
</dbReference>
<dbReference type="Pfam" id="PF13575">
    <property type="entry name" value="DUF4135"/>
    <property type="match status" value="1"/>
</dbReference>
<feature type="domain" description="Lantibiotic biosynthesis protein dehydration" evidence="2">
    <location>
        <begin position="109"/>
        <end position="449"/>
    </location>
</feature>
<feature type="binding site" evidence="1">
    <location>
        <position position="808"/>
    </location>
    <ligand>
        <name>Zn(2+)</name>
        <dbReference type="ChEBI" id="CHEBI:29105"/>
    </ligand>
</feature>
<name>A0A926NCR9_9BACL</name>
<evidence type="ECO:0000313" key="4">
    <source>
        <dbReference type="Proteomes" id="UP000661691"/>
    </source>
</evidence>
<feature type="binding site" evidence="1">
    <location>
        <position position="763"/>
    </location>
    <ligand>
        <name>Zn(2+)</name>
        <dbReference type="ChEBI" id="CHEBI:29105"/>
    </ligand>
</feature>
<dbReference type="Proteomes" id="UP000661691">
    <property type="component" value="Unassembled WGS sequence"/>
</dbReference>
<dbReference type="GO" id="GO:0031179">
    <property type="term" value="P:peptide modification"/>
    <property type="evidence" value="ECO:0007669"/>
    <property type="project" value="InterPro"/>
</dbReference>
<reference evidence="3" key="1">
    <citation type="submission" date="2020-09" db="EMBL/GenBank/DDBJ databases">
        <title>A novel bacterium of genus Hazenella, isolated from South China Sea.</title>
        <authorList>
            <person name="Huang H."/>
            <person name="Mo K."/>
            <person name="Hu Y."/>
        </authorList>
    </citation>
    <scope>NUCLEOTIDE SEQUENCE</scope>
    <source>
        <strain evidence="3">IB182357</strain>
    </source>
</reference>
<dbReference type="RefSeq" id="WP_191142817.1">
    <property type="nucleotide sequence ID" value="NZ_JACXAH010000041.1"/>
</dbReference>
<dbReference type="NCBIfam" id="TIGR03897">
    <property type="entry name" value="lanti_2_LanM"/>
    <property type="match status" value="1"/>
</dbReference>
<dbReference type="GO" id="GO:0005975">
    <property type="term" value="P:carbohydrate metabolic process"/>
    <property type="evidence" value="ECO:0007669"/>
    <property type="project" value="InterPro"/>
</dbReference>
<keyword evidence="1" id="KW-0862">Zinc</keyword>
<dbReference type="CDD" id="cd04792">
    <property type="entry name" value="LanM-like"/>
    <property type="match status" value="1"/>
</dbReference>
<feature type="binding site" evidence="1">
    <location>
        <position position="809"/>
    </location>
    <ligand>
        <name>Zn(2+)</name>
        <dbReference type="ChEBI" id="CHEBI:29105"/>
    </ligand>
</feature>
<dbReference type="Pfam" id="PF05147">
    <property type="entry name" value="LANC_like"/>
    <property type="match status" value="1"/>
</dbReference>
<gene>
    <name evidence="3" type="ORF">IC620_16045</name>
</gene>
<evidence type="ECO:0000256" key="1">
    <source>
        <dbReference type="PIRSR" id="PIRSR607822-1"/>
    </source>
</evidence>